<feature type="region of interest" description="Disordered" evidence="1">
    <location>
        <begin position="512"/>
        <end position="532"/>
    </location>
</feature>
<dbReference type="EMBL" id="CDMZ01002330">
    <property type="protein sequence ID" value="CEM41886.1"/>
    <property type="molecule type" value="Genomic_DNA"/>
</dbReference>
<feature type="domain" description="Amine oxidase" evidence="2">
    <location>
        <begin position="37"/>
        <end position="371"/>
    </location>
</feature>
<dbReference type="SUPFAM" id="SSF51905">
    <property type="entry name" value="FAD/NAD(P)-binding domain"/>
    <property type="match status" value="1"/>
</dbReference>
<dbReference type="PANTHER" id="PTHR10742">
    <property type="entry name" value="FLAVIN MONOAMINE OXIDASE"/>
    <property type="match status" value="1"/>
</dbReference>
<evidence type="ECO:0000313" key="3">
    <source>
        <dbReference type="EMBL" id="CEM41886.1"/>
    </source>
</evidence>
<dbReference type="GO" id="GO:0016491">
    <property type="term" value="F:oxidoreductase activity"/>
    <property type="evidence" value="ECO:0007669"/>
    <property type="project" value="InterPro"/>
</dbReference>
<dbReference type="AlphaFoldDB" id="A0A0G4HDM6"/>
<gene>
    <name evidence="3" type="ORF">Cvel_26338</name>
</gene>
<proteinExistence type="predicted"/>
<dbReference type="PANTHER" id="PTHR10742:SF410">
    <property type="entry name" value="LYSINE-SPECIFIC HISTONE DEMETHYLASE 2"/>
    <property type="match status" value="1"/>
</dbReference>
<name>A0A0G4HDM6_9ALVE</name>
<evidence type="ECO:0000256" key="1">
    <source>
        <dbReference type="SAM" id="MobiDB-lite"/>
    </source>
</evidence>
<dbReference type="InterPro" id="IPR050281">
    <property type="entry name" value="Flavin_monoamine_oxidase"/>
</dbReference>
<reference evidence="3" key="1">
    <citation type="submission" date="2014-11" db="EMBL/GenBank/DDBJ databases">
        <authorList>
            <person name="Otto D Thomas"/>
            <person name="Naeem Raeece"/>
        </authorList>
    </citation>
    <scope>NUCLEOTIDE SEQUENCE</scope>
</reference>
<organism evidence="3">
    <name type="scientific">Chromera velia CCMP2878</name>
    <dbReference type="NCBI Taxonomy" id="1169474"/>
    <lineage>
        <taxon>Eukaryota</taxon>
        <taxon>Sar</taxon>
        <taxon>Alveolata</taxon>
        <taxon>Colpodellida</taxon>
        <taxon>Chromeraceae</taxon>
        <taxon>Chromera</taxon>
    </lineage>
</organism>
<evidence type="ECO:0000259" key="2">
    <source>
        <dbReference type="Pfam" id="PF01593"/>
    </source>
</evidence>
<dbReference type="InterPro" id="IPR002937">
    <property type="entry name" value="Amino_oxidase"/>
</dbReference>
<accession>A0A0G4HDM6</accession>
<dbReference type="VEuPathDB" id="CryptoDB:Cvel_26338"/>
<feature type="compositionally biased region" description="Basic and acidic residues" evidence="1">
    <location>
        <begin position="520"/>
        <end position="531"/>
    </location>
</feature>
<sequence length="624" mass="67009">MRNGEDPPDLSAVSSLSAPPSTDLPAAVDVIVVGGGVAGLTAAVKLMEGDPTLSVLVLEADSTRLGGRIYTEVIRGVFEKPYCFEHGAGWVHGVDGGNPMLAYFPPDVNVSQSLKAAALQNPWMRPDLLTRGELLLVDPVEERVLSPKETARAQELWGSVIEAYRGYSAAVDSGKPCGWKDARTFLGDWLSENLKEETAPSSSLLRRTLLLFGHMIEAYHGIPLARMGADSVHAFEDASDDSLAGSFQGAHSVVVCETGMSTLIRGVRERAEGLHKQRAQKADVKPLFGLGRMVKRIERDGSGGSGKQEDRGVTVTVNSGEVVRCHRVVCAVSSAAVQNIDVSPEFSEGKRESLQTFETVHYKKVALGFGNTSSSSSYFAFPPVESAFVGVLPSDASLGSAGAGTGDRKRGEEKEGGFEGHVCEWRDRNVSSSSCEGHTDGKSKEAGAVSLPAMLFENHQHTKGVPVLSLSLVGKFADAFTGSDHEKKAKSFAKSACAVIWRALRKHHLQSVSSFPSGEDDGRRRTEEKSQEMAPEVVWDRVTFWKETPEFGTSYGYGFLERPGGGEAGAEERAKRMSASHGDWMFFAGEAFELNFCGAVHAAIISAEHAAQNCLESLAPLKES</sequence>
<dbReference type="Pfam" id="PF01593">
    <property type="entry name" value="Amino_oxidase"/>
    <property type="match status" value="1"/>
</dbReference>
<dbReference type="InterPro" id="IPR036188">
    <property type="entry name" value="FAD/NAD-bd_sf"/>
</dbReference>
<protein>
    <recommendedName>
        <fullName evidence="2">Amine oxidase domain-containing protein</fullName>
    </recommendedName>
</protein>
<dbReference type="Gene3D" id="3.50.50.60">
    <property type="entry name" value="FAD/NAD(P)-binding domain"/>
    <property type="match status" value="2"/>
</dbReference>